<dbReference type="AlphaFoldDB" id="A0A5N5GSY4"/>
<dbReference type="EMBL" id="SMOL01000007">
    <property type="protein sequence ID" value="KAB2634973.1"/>
    <property type="molecule type" value="Genomic_DNA"/>
</dbReference>
<reference evidence="1 3" key="3">
    <citation type="submission" date="2019-11" db="EMBL/GenBank/DDBJ databases">
        <title>A de novo genome assembly of a pear dwarfing rootstock.</title>
        <authorList>
            <person name="Wang F."/>
            <person name="Wang J."/>
            <person name="Li S."/>
            <person name="Zhang Y."/>
            <person name="Fang M."/>
            <person name="Ma L."/>
            <person name="Zhao Y."/>
            <person name="Jiang S."/>
        </authorList>
    </citation>
    <scope>NUCLEOTIDE SEQUENCE [LARGE SCALE GENOMIC DNA]</scope>
    <source>
        <strain evidence="1">S2</strain>
        <tissue evidence="1">Leaf</tissue>
    </source>
</reference>
<sequence length="65" mass="6933">MLTCNPRVVGCTLRSAVADLRFKGLGGQLNPDQLIMFKDEMDDFTGAMVEMVVGAEGEGGERVVG</sequence>
<name>A0A5N5GSY4_9ROSA</name>
<evidence type="ECO:0000313" key="1">
    <source>
        <dbReference type="EMBL" id="KAB2618689.1"/>
    </source>
</evidence>
<evidence type="ECO:0000313" key="2">
    <source>
        <dbReference type="EMBL" id="KAB2634973.1"/>
    </source>
</evidence>
<comment type="caution">
    <text evidence="1">The sequence shown here is derived from an EMBL/GenBank/DDBJ whole genome shotgun (WGS) entry which is preliminary data.</text>
</comment>
<proteinExistence type="predicted"/>
<keyword evidence="3" id="KW-1185">Reference proteome</keyword>
<dbReference type="EMBL" id="SMOL01000401">
    <property type="protein sequence ID" value="KAB2618689.1"/>
    <property type="molecule type" value="Genomic_DNA"/>
</dbReference>
<reference evidence="3" key="2">
    <citation type="submission" date="2019-10" db="EMBL/GenBank/DDBJ databases">
        <title>A de novo genome assembly of a pear dwarfing rootstock.</title>
        <authorList>
            <person name="Wang F."/>
            <person name="Wang J."/>
            <person name="Li S."/>
            <person name="Zhang Y."/>
            <person name="Fang M."/>
            <person name="Ma L."/>
            <person name="Zhao Y."/>
            <person name="Jiang S."/>
        </authorList>
    </citation>
    <scope>NUCLEOTIDE SEQUENCE [LARGE SCALE GENOMIC DNA]</scope>
    <source>
        <strain evidence="2">S2</strain>
        <tissue evidence="2">Leaf</tissue>
    </source>
</reference>
<organism evidence="1 3">
    <name type="scientific">Pyrus ussuriensis x Pyrus communis</name>
    <dbReference type="NCBI Taxonomy" id="2448454"/>
    <lineage>
        <taxon>Eukaryota</taxon>
        <taxon>Viridiplantae</taxon>
        <taxon>Streptophyta</taxon>
        <taxon>Embryophyta</taxon>
        <taxon>Tracheophyta</taxon>
        <taxon>Spermatophyta</taxon>
        <taxon>Magnoliopsida</taxon>
        <taxon>eudicotyledons</taxon>
        <taxon>Gunneridae</taxon>
        <taxon>Pentapetalae</taxon>
        <taxon>rosids</taxon>
        <taxon>fabids</taxon>
        <taxon>Rosales</taxon>
        <taxon>Rosaceae</taxon>
        <taxon>Amygdaloideae</taxon>
        <taxon>Maleae</taxon>
        <taxon>Pyrus</taxon>
    </lineage>
</organism>
<reference evidence="1 3" key="1">
    <citation type="submission" date="2019-09" db="EMBL/GenBank/DDBJ databases">
        <authorList>
            <person name="Ou C."/>
        </authorList>
    </citation>
    <scope>NUCLEOTIDE SEQUENCE [LARGE SCALE GENOMIC DNA]</scope>
    <source>
        <strain evidence="1">S2</strain>
        <tissue evidence="1">Leaf</tissue>
    </source>
</reference>
<accession>A0A5N5GSY4</accession>
<dbReference type="Proteomes" id="UP000327157">
    <property type="component" value="Chromosome 15"/>
</dbReference>
<evidence type="ECO:0000313" key="3">
    <source>
        <dbReference type="Proteomes" id="UP000327157"/>
    </source>
</evidence>
<protein>
    <submittedName>
        <fullName evidence="1">Protein MNN4-like</fullName>
    </submittedName>
</protein>
<gene>
    <name evidence="1" type="ORF">D8674_014558</name>
    <name evidence="2" type="ORF">D8674_036709</name>
</gene>